<evidence type="ECO:0000313" key="5">
    <source>
        <dbReference type="Proteomes" id="UP000824596"/>
    </source>
</evidence>
<dbReference type="Proteomes" id="UP000824596">
    <property type="component" value="Unassembled WGS sequence"/>
</dbReference>
<dbReference type="GeneID" id="68353845"/>
<keyword evidence="1" id="KW-0479">Metal-binding</keyword>
<proteinExistence type="predicted"/>
<evidence type="ECO:0000259" key="3">
    <source>
        <dbReference type="PROSITE" id="PS50158"/>
    </source>
</evidence>
<dbReference type="GO" id="GO:0003676">
    <property type="term" value="F:nucleic acid binding"/>
    <property type="evidence" value="ECO:0007669"/>
    <property type="project" value="InterPro"/>
</dbReference>
<feature type="region of interest" description="Disordered" evidence="2">
    <location>
        <begin position="1"/>
        <end position="23"/>
    </location>
</feature>
<protein>
    <submittedName>
        <fullName evidence="4">Ribonuclease H-like protein</fullName>
    </submittedName>
</protein>
<feature type="compositionally biased region" description="Low complexity" evidence="2">
    <location>
        <begin position="184"/>
        <end position="197"/>
    </location>
</feature>
<evidence type="ECO:0000313" key="4">
    <source>
        <dbReference type="EMBL" id="KAH0964288.1"/>
    </source>
</evidence>
<accession>A0A9P8MYA5</accession>
<keyword evidence="5" id="KW-1185">Reference proteome</keyword>
<feature type="region of interest" description="Disordered" evidence="2">
    <location>
        <begin position="66"/>
        <end position="87"/>
    </location>
</feature>
<evidence type="ECO:0000256" key="1">
    <source>
        <dbReference type="PROSITE-ProRule" id="PRU00047"/>
    </source>
</evidence>
<dbReference type="RefSeq" id="XP_044721801.1">
    <property type="nucleotide sequence ID" value="XM_044863187.1"/>
</dbReference>
<evidence type="ECO:0000256" key="2">
    <source>
        <dbReference type="SAM" id="MobiDB-lite"/>
    </source>
</evidence>
<dbReference type="GO" id="GO:0008270">
    <property type="term" value="F:zinc ion binding"/>
    <property type="evidence" value="ECO:0007669"/>
    <property type="project" value="UniProtKB-KW"/>
</dbReference>
<dbReference type="InterPro" id="IPR001878">
    <property type="entry name" value="Znf_CCHC"/>
</dbReference>
<keyword evidence="1" id="KW-0862">Zinc</keyword>
<reference evidence="4" key="1">
    <citation type="submission" date="2021-09" db="EMBL/GenBank/DDBJ databases">
        <title>A high-quality genome of the endoparasitic fungus Hirsutella rhossiliensis with a comparison of Hirsutella genomes reveals transposable elements contributing to genome size variation.</title>
        <authorList>
            <person name="Lin R."/>
            <person name="Jiao Y."/>
            <person name="Sun X."/>
            <person name="Ling J."/>
            <person name="Xie B."/>
            <person name="Cheng X."/>
        </authorList>
    </citation>
    <scope>NUCLEOTIDE SEQUENCE</scope>
    <source>
        <strain evidence="4">HR02</strain>
    </source>
</reference>
<dbReference type="AlphaFoldDB" id="A0A9P8MYA5"/>
<feature type="domain" description="CCHC-type" evidence="3">
    <location>
        <begin position="400"/>
        <end position="413"/>
    </location>
</feature>
<organism evidence="4 5">
    <name type="scientific">Hirsutella rhossiliensis</name>
    <dbReference type="NCBI Taxonomy" id="111463"/>
    <lineage>
        <taxon>Eukaryota</taxon>
        <taxon>Fungi</taxon>
        <taxon>Dikarya</taxon>
        <taxon>Ascomycota</taxon>
        <taxon>Pezizomycotina</taxon>
        <taxon>Sordariomycetes</taxon>
        <taxon>Hypocreomycetidae</taxon>
        <taxon>Hypocreales</taxon>
        <taxon>Ophiocordycipitaceae</taxon>
        <taxon>Hirsutella</taxon>
    </lineage>
</organism>
<name>A0A9P8MYA5_9HYPO</name>
<feature type="region of interest" description="Disordered" evidence="2">
    <location>
        <begin position="170"/>
        <end position="211"/>
    </location>
</feature>
<dbReference type="PROSITE" id="PS50158">
    <property type="entry name" value="ZF_CCHC"/>
    <property type="match status" value="1"/>
</dbReference>
<dbReference type="EMBL" id="JAIZPD010000004">
    <property type="protein sequence ID" value="KAH0964288.1"/>
    <property type="molecule type" value="Genomic_DNA"/>
</dbReference>
<sequence>MASATSSHASSDPFDLGAHTPPNLARLARASQLRNSSPIVTRPIGLSSAFRRPAATPSSPLIRLSNAAATEGARREPVPSLPGTTETDVLQPVSIIDAANKLAGDETDAHNAKMTVFRAFCESFEQTAKQFTSGLEHSFAEHFSNRFLDLWRQTPSDLRLASAPTYSSVAAGRTASQRPCGHSPTAAAAPQQEPQQPISRLQGRPIPARRKKTSGFCATPAEAPARDHNSYAIRTHIAAKVGIDLHQVPAAFKVNSGWAIRTTDATIRDLIVQRQSEWSQDMGATDVEISQRWYTYAVANCPYILTDLQGKELDYEPAAKDEIACQTGLKPIRVRPARRKPNDPLTCTLIVSFLEPTDKPWRLFGSSRLAQYIERSSLPSQCDKCWDFHARHTCDRQASCKRCGRRGHDAEACVALERCANCLGPHAADFAKCPARPKRSHGVIRRLTREDLASESWALNCPPGERNNTKE</sequence>
<keyword evidence="1" id="KW-0863">Zinc-finger</keyword>
<gene>
    <name evidence="4" type="ORF">HRG_04716</name>
</gene>
<comment type="caution">
    <text evidence="4">The sequence shown here is derived from an EMBL/GenBank/DDBJ whole genome shotgun (WGS) entry which is preliminary data.</text>
</comment>
<feature type="compositionally biased region" description="Polar residues" evidence="2">
    <location>
        <begin position="1"/>
        <end position="10"/>
    </location>
</feature>
<dbReference type="OrthoDB" id="4927086at2759"/>